<organism evidence="2 3">
    <name type="scientific">Engelhardtia mirabilis</name>
    <dbReference type="NCBI Taxonomy" id="2528011"/>
    <lineage>
        <taxon>Bacteria</taxon>
        <taxon>Pseudomonadati</taxon>
        <taxon>Planctomycetota</taxon>
        <taxon>Planctomycetia</taxon>
        <taxon>Planctomycetia incertae sedis</taxon>
        <taxon>Engelhardtia</taxon>
    </lineage>
</organism>
<dbReference type="AlphaFoldDB" id="A0A518BP20"/>
<sequence>MPADHASDSPSPLAAPARHRPFPIRAGLALLRWTAALVVALVLLEIGARVAGLGVPPRGPNNRLPIRTLVAPDKAPRLYDTLKPSTSGEVLYPGFGDVPDRTVHYAINRDGFRDRAESYARPKPQGVFRIAVLGDSVTYGTGVELEDSLPKVMERRFAAAGLDCRVEVMNCGVFAHNTSQQVAWFEFNVARFEPDLVLLVSTIPDASGRNIEAAPGRSDEPSERAQWIERLGLTSGVWDAGETEGLTPARARTMALRRRSVLVDMIAHRLHGWLRGGLMYESYKLDWSEGSPGREMVGRSLDRLVTLSREQGFDLVGSMYPTLVQLDEHYPFAEEARTLGAMCAERGVPFFDLLEPLLGQDGKSLQVHPHDRHPNARCHAIVGDYLAHELIPRVCTE</sequence>
<dbReference type="InterPro" id="IPR013830">
    <property type="entry name" value="SGNH_hydro"/>
</dbReference>
<name>A0A518BP20_9BACT</name>
<dbReference type="Proteomes" id="UP000316921">
    <property type="component" value="Chromosome"/>
</dbReference>
<dbReference type="Pfam" id="PF13472">
    <property type="entry name" value="Lipase_GDSL_2"/>
    <property type="match status" value="1"/>
</dbReference>
<dbReference type="Gene3D" id="3.40.50.1110">
    <property type="entry name" value="SGNH hydrolase"/>
    <property type="match status" value="1"/>
</dbReference>
<dbReference type="GO" id="GO:0016788">
    <property type="term" value="F:hydrolase activity, acting on ester bonds"/>
    <property type="evidence" value="ECO:0007669"/>
    <property type="project" value="UniProtKB-ARBA"/>
</dbReference>
<evidence type="ECO:0000259" key="1">
    <source>
        <dbReference type="Pfam" id="PF13472"/>
    </source>
</evidence>
<dbReference type="KEGG" id="pbap:Pla133_37860"/>
<gene>
    <name evidence="2" type="ORF">Pla133_37860</name>
</gene>
<keyword evidence="3" id="KW-1185">Reference proteome</keyword>
<accession>A0A518BP20</accession>
<evidence type="ECO:0000313" key="3">
    <source>
        <dbReference type="Proteomes" id="UP000316921"/>
    </source>
</evidence>
<evidence type="ECO:0000313" key="2">
    <source>
        <dbReference type="EMBL" id="QDU68683.1"/>
    </source>
</evidence>
<protein>
    <recommendedName>
        <fullName evidence="1">SGNH hydrolase-type esterase domain-containing protein</fullName>
    </recommendedName>
</protein>
<reference evidence="2 3" key="1">
    <citation type="submission" date="2019-02" db="EMBL/GenBank/DDBJ databases">
        <title>Deep-cultivation of Planctomycetes and their phenomic and genomic characterization uncovers novel biology.</title>
        <authorList>
            <person name="Wiegand S."/>
            <person name="Jogler M."/>
            <person name="Boedeker C."/>
            <person name="Pinto D."/>
            <person name="Vollmers J."/>
            <person name="Rivas-Marin E."/>
            <person name="Kohn T."/>
            <person name="Peeters S.H."/>
            <person name="Heuer A."/>
            <person name="Rast P."/>
            <person name="Oberbeckmann S."/>
            <person name="Bunk B."/>
            <person name="Jeske O."/>
            <person name="Meyerdierks A."/>
            <person name="Storesund J.E."/>
            <person name="Kallscheuer N."/>
            <person name="Luecker S."/>
            <person name="Lage O.M."/>
            <person name="Pohl T."/>
            <person name="Merkel B.J."/>
            <person name="Hornburger P."/>
            <person name="Mueller R.-W."/>
            <person name="Bruemmer F."/>
            <person name="Labrenz M."/>
            <person name="Spormann A.M."/>
            <person name="Op den Camp H."/>
            <person name="Overmann J."/>
            <person name="Amann R."/>
            <person name="Jetten M.S.M."/>
            <person name="Mascher T."/>
            <person name="Medema M.H."/>
            <person name="Devos D.P."/>
            <person name="Kaster A.-K."/>
            <person name="Ovreas L."/>
            <person name="Rohde M."/>
            <person name="Galperin M.Y."/>
            <person name="Jogler C."/>
        </authorList>
    </citation>
    <scope>NUCLEOTIDE SEQUENCE [LARGE SCALE GENOMIC DNA]</scope>
    <source>
        <strain evidence="2 3">Pla133</strain>
    </source>
</reference>
<proteinExistence type="predicted"/>
<dbReference type="RefSeq" id="WP_145067906.1">
    <property type="nucleotide sequence ID" value="NZ_CP036287.1"/>
</dbReference>
<dbReference type="EMBL" id="CP036287">
    <property type="protein sequence ID" value="QDU68683.1"/>
    <property type="molecule type" value="Genomic_DNA"/>
</dbReference>
<feature type="domain" description="SGNH hydrolase-type esterase" evidence="1">
    <location>
        <begin position="132"/>
        <end position="381"/>
    </location>
</feature>
<dbReference type="SUPFAM" id="SSF52266">
    <property type="entry name" value="SGNH hydrolase"/>
    <property type="match status" value="1"/>
</dbReference>
<dbReference type="InterPro" id="IPR036514">
    <property type="entry name" value="SGNH_hydro_sf"/>
</dbReference>